<sequence length="146" mass="16006">MELIPPGPYLSLLCLAPDLGAYPDGPDLGIYPDGPDSGAYPDPDFNATQDFDHGLALSAGARPVLEFQVNPYNGVGATDTRLRTDGRTYITLIEQAMPPRFAIPRHRQLRQDPFILLKLITQLRVQAVLLAASCRQIAGQIRDGMY</sequence>
<reference evidence="1 2" key="1">
    <citation type="journal article" date="2019" name="Commun. Biol.">
        <title>The bagworm genome reveals a unique fibroin gene that provides high tensile strength.</title>
        <authorList>
            <person name="Kono N."/>
            <person name="Nakamura H."/>
            <person name="Ohtoshi R."/>
            <person name="Tomita M."/>
            <person name="Numata K."/>
            <person name="Arakawa K."/>
        </authorList>
    </citation>
    <scope>NUCLEOTIDE SEQUENCE [LARGE SCALE GENOMIC DNA]</scope>
</reference>
<dbReference type="EMBL" id="BGZK01000616">
    <property type="protein sequence ID" value="GBP53132.1"/>
    <property type="molecule type" value="Genomic_DNA"/>
</dbReference>
<gene>
    <name evidence="1" type="ORF">EVAR_97136_1</name>
</gene>
<dbReference type="Proteomes" id="UP000299102">
    <property type="component" value="Unassembled WGS sequence"/>
</dbReference>
<evidence type="ECO:0000313" key="2">
    <source>
        <dbReference type="Proteomes" id="UP000299102"/>
    </source>
</evidence>
<comment type="caution">
    <text evidence="1">The sequence shown here is derived from an EMBL/GenBank/DDBJ whole genome shotgun (WGS) entry which is preliminary data.</text>
</comment>
<proteinExistence type="predicted"/>
<accession>A0A4C1WRF2</accession>
<organism evidence="1 2">
    <name type="scientific">Eumeta variegata</name>
    <name type="common">Bagworm moth</name>
    <name type="synonym">Eumeta japonica</name>
    <dbReference type="NCBI Taxonomy" id="151549"/>
    <lineage>
        <taxon>Eukaryota</taxon>
        <taxon>Metazoa</taxon>
        <taxon>Ecdysozoa</taxon>
        <taxon>Arthropoda</taxon>
        <taxon>Hexapoda</taxon>
        <taxon>Insecta</taxon>
        <taxon>Pterygota</taxon>
        <taxon>Neoptera</taxon>
        <taxon>Endopterygota</taxon>
        <taxon>Lepidoptera</taxon>
        <taxon>Glossata</taxon>
        <taxon>Ditrysia</taxon>
        <taxon>Tineoidea</taxon>
        <taxon>Psychidae</taxon>
        <taxon>Oiketicinae</taxon>
        <taxon>Eumeta</taxon>
    </lineage>
</organism>
<keyword evidence="2" id="KW-1185">Reference proteome</keyword>
<protein>
    <submittedName>
        <fullName evidence="1">Uncharacterized protein</fullName>
    </submittedName>
</protein>
<dbReference type="AlphaFoldDB" id="A0A4C1WRF2"/>
<name>A0A4C1WRF2_EUMVA</name>
<evidence type="ECO:0000313" key="1">
    <source>
        <dbReference type="EMBL" id="GBP53132.1"/>
    </source>
</evidence>